<organism evidence="1 2">
    <name type="scientific">Janthinobacterium kumbetense</name>
    <dbReference type="NCBI Taxonomy" id="2950280"/>
    <lineage>
        <taxon>Bacteria</taxon>
        <taxon>Pseudomonadati</taxon>
        <taxon>Pseudomonadota</taxon>
        <taxon>Betaproteobacteria</taxon>
        <taxon>Burkholderiales</taxon>
        <taxon>Oxalobacteraceae</taxon>
        <taxon>Janthinobacterium</taxon>
    </lineage>
</organism>
<sequence>MSEYLKFFPKPFLEDLVQGRCLPFVGAGFSLNASVPAGKKMLDWEGLGRSAADALPEYQYTTALEALSAYTHEYSRVKLVEFMSEALLVSSIQPSRTHEEFCRLPFERVVTTNFDFLLENAYSRLNKYCTPQISEEQLSVGNHSAAVQLLKLHGDLHHPNRLVVTEEDYDAFIARFPLLATHLSSLLIGHTALFIGYSLDDPDFRQIWQIVKERLGALRRPAYVVQVAAAPHAVARYERRGVKVVNLPKIGLKSYAETIEEALRELREYWSSQVIALSTATEPEPQAELTLPPEAQTRLAFFAVPTRFAAIYKSRIYPIAERYGFSPVMAADVVAPGDNIMAKTYALLDRAALVVADIGSQNTLFEVGMVLAGEGKEKPLILIAGDTAALPFDLKGHIVIKRPVSLDEESRGFIRELEKAFESAFARISPTLEDEPNRLLIKKEYKAAVIAVFSALEHELRKLIEQSSLDEISFSSRASIRGMLDYSLKKEIINVKQHAALRKYLMVRNEIAHTNGGVTAPMARLIVKEVSEIILIIRAARLLLPESRPMQIP</sequence>
<dbReference type="EMBL" id="JAMQGR010000003">
    <property type="protein sequence ID" value="MCM2566457.1"/>
    <property type="molecule type" value="Genomic_DNA"/>
</dbReference>
<comment type="caution">
    <text evidence="1">The sequence shown here is derived from an EMBL/GenBank/DDBJ whole genome shotgun (WGS) entry which is preliminary data.</text>
</comment>
<name>A0ABT0WQW4_9BURK</name>
<evidence type="ECO:0000313" key="1">
    <source>
        <dbReference type="EMBL" id="MCM2566457.1"/>
    </source>
</evidence>
<dbReference type="Pfam" id="PF13289">
    <property type="entry name" value="SIR2_2"/>
    <property type="match status" value="1"/>
</dbReference>
<dbReference type="InterPro" id="IPR029035">
    <property type="entry name" value="DHS-like_NAD/FAD-binding_dom"/>
</dbReference>
<gene>
    <name evidence="1" type="ORF">NCG91_12700</name>
</gene>
<dbReference type="SUPFAM" id="SSF52467">
    <property type="entry name" value="DHS-like NAD/FAD-binding domain"/>
    <property type="match status" value="1"/>
</dbReference>
<dbReference type="Proteomes" id="UP001202243">
    <property type="component" value="Unassembled WGS sequence"/>
</dbReference>
<protein>
    <submittedName>
        <fullName evidence="1">SIR2 family protein</fullName>
    </submittedName>
</protein>
<reference evidence="1 2" key="1">
    <citation type="submission" date="2022-06" db="EMBL/GenBank/DDBJ databases">
        <title>Janthinobacterium kumbetensis sp. nov., isolated from spring water in Turkey.</title>
        <authorList>
            <person name="Inan Bektas K."/>
            <person name="Belduz A.A."/>
            <person name="Canakci S."/>
            <person name="Nalcaoglu A."/>
            <person name="Ceylan E."/>
            <person name="Kati H."/>
        </authorList>
    </citation>
    <scope>NUCLEOTIDE SEQUENCE [LARGE SCALE GENOMIC DNA]</scope>
    <source>
        <strain evidence="1 2">GK</strain>
    </source>
</reference>
<keyword evidence="2" id="KW-1185">Reference proteome</keyword>
<proteinExistence type="predicted"/>
<accession>A0ABT0WQW4</accession>
<dbReference type="RefSeq" id="WP_251349943.1">
    <property type="nucleotide sequence ID" value="NZ_JAMQGR010000003.1"/>
</dbReference>
<evidence type="ECO:0000313" key="2">
    <source>
        <dbReference type="Proteomes" id="UP001202243"/>
    </source>
</evidence>